<protein>
    <submittedName>
        <fullName evidence="1">Uncharacterized protein</fullName>
    </submittedName>
</protein>
<evidence type="ECO:0000313" key="2">
    <source>
        <dbReference type="Proteomes" id="UP001597319"/>
    </source>
</evidence>
<accession>A0ABW5LCR0</accession>
<sequence length="305" mass="36056">MTYIIIGIVIVLIIIYQIGKSQQKSETNKSVLFNVQTNPSVKSKEYSKWEIVHRKTERWSELGFGDGDNFPGYGRLYDREFKVWYCEVGSKEIKDERIIRDRFPLHYEPKNSKEITGEGVYLDRLENTKGYESLFTGLDNKNRKRWYFALTKFTPTWIETDRAIEKKETEVEKEEIEVPEGWELVRNHSQKWTELGYNNGFPGYGKVFNVTFDIWYSIVGEKEKVQQPTVSAHLALYGKDSNIYYFERVCNEIEELKEKSLNFERLSRTQGYSQLYNGLDNSTKRRWYLGVKEMNPTNYYTASAE</sequence>
<organism evidence="1 2">
    <name type="scientific">Aquimarina rubra</name>
    <dbReference type="NCBI Taxonomy" id="1920033"/>
    <lineage>
        <taxon>Bacteria</taxon>
        <taxon>Pseudomonadati</taxon>
        <taxon>Bacteroidota</taxon>
        <taxon>Flavobacteriia</taxon>
        <taxon>Flavobacteriales</taxon>
        <taxon>Flavobacteriaceae</taxon>
        <taxon>Aquimarina</taxon>
    </lineage>
</organism>
<name>A0ABW5LCR0_9FLAO</name>
<proteinExistence type="predicted"/>
<dbReference type="Proteomes" id="UP001597319">
    <property type="component" value="Unassembled WGS sequence"/>
</dbReference>
<gene>
    <name evidence="1" type="ORF">ACFSR1_08120</name>
</gene>
<dbReference type="RefSeq" id="WP_378291409.1">
    <property type="nucleotide sequence ID" value="NZ_JBHULE010000013.1"/>
</dbReference>
<keyword evidence="2" id="KW-1185">Reference proteome</keyword>
<reference evidence="2" key="1">
    <citation type="journal article" date="2019" name="Int. J. Syst. Evol. Microbiol.">
        <title>The Global Catalogue of Microorganisms (GCM) 10K type strain sequencing project: providing services to taxonomists for standard genome sequencing and annotation.</title>
        <authorList>
            <consortium name="The Broad Institute Genomics Platform"/>
            <consortium name="The Broad Institute Genome Sequencing Center for Infectious Disease"/>
            <person name="Wu L."/>
            <person name="Ma J."/>
        </authorList>
    </citation>
    <scope>NUCLEOTIDE SEQUENCE [LARGE SCALE GENOMIC DNA]</scope>
    <source>
        <strain evidence="2">KCTC 52274</strain>
    </source>
</reference>
<dbReference type="EMBL" id="JBHULE010000013">
    <property type="protein sequence ID" value="MFD2562635.1"/>
    <property type="molecule type" value="Genomic_DNA"/>
</dbReference>
<evidence type="ECO:0000313" key="1">
    <source>
        <dbReference type="EMBL" id="MFD2562635.1"/>
    </source>
</evidence>
<comment type="caution">
    <text evidence="1">The sequence shown here is derived from an EMBL/GenBank/DDBJ whole genome shotgun (WGS) entry which is preliminary data.</text>
</comment>